<dbReference type="Proteomes" id="UP000004097">
    <property type="component" value="Unassembled WGS sequence"/>
</dbReference>
<feature type="transmembrane region" description="Helical" evidence="10">
    <location>
        <begin position="42"/>
        <end position="62"/>
    </location>
</feature>
<dbReference type="PANTHER" id="PTHR32282">
    <property type="entry name" value="BINDING PROTEIN TRANSPEPTIDASE, PUTATIVE-RELATED"/>
    <property type="match status" value="1"/>
</dbReference>
<organism evidence="13 14">
    <name type="scientific">Solobacterium moorei F0204</name>
    <dbReference type="NCBI Taxonomy" id="706433"/>
    <lineage>
        <taxon>Bacteria</taxon>
        <taxon>Bacillati</taxon>
        <taxon>Bacillota</taxon>
        <taxon>Erysipelotrichia</taxon>
        <taxon>Erysipelotrichales</taxon>
        <taxon>Erysipelotrichaceae</taxon>
        <taxon>Solobacterium</taxon>
    </lineage>
</organism>
<feature type="region of interest" description="Disordered" evidence="9">
    <location>
        <begin position="1"/>
        <end position="25"/>
    </location>
</feature>
<name>E7MN61_9FIRM</name>
<keyword evidence="4" id="KW-0808">Transferase</keyword>
<keyword evidence="14" id="KW-1185">Reference proteome</keyword>
<dbReference type="HOGENOM" id="CLU_006354_2_5_9"/>
<feature type="domain" description="Penicillin-binding protein transpeptidase" evidence="11">
    <location>
        <begin position="370"/>
        <end position="636"/>
    </location>
</feature>
<keyword evidence="3" id="KW-0328">Glycosyltransferase</keyword>
<evidence type="ECO:0000313" key="13">
    <source>
        <dbReference type="EMBL" id="EFW24497.1"/>
    </source>
</evidence>
<evidence type="ECO:0000256" key="3">
    <source>
        <dbReference type="ARBA" id="ARBA00022676"/>
    </source>
</evidence>
<protein>
    <submittedName>
        <fullName evidence="13">Transglycosylase</fullName>
    </submittedName>
</protein>
<evidence type="ECO:0000313" key="14">
    <source>
        <dbReference type="Proteomes" id="UP000004097"/>
    </source>
</evidence>
<dbReference type="GO" id="GO:0006508">
    <property type="term" value="P:proteolysis"/>
    <property type="evidence" value="ECO:0007669"/>
    <property type="project" value="UniProtKB-KW"/>
</dbReference>
<evidence type="ECO:0000256" key="2">
    <source>
        <dbReference type="ARBA" id="ARBA00022670"/>
    </source>
</evidence>
<comment type="catalytic activity">
    <reaction evidence="7">
        <text>Preferential cleavage: (Ac)2-L-Lys-D-Ala-|-D-Ala. Also transpeptidation of peptidyl-alanyl moieties that are N-acyl substituents of D-alanine.</text>
        <dbReference type="EC" id="3.4.16.4"/>
    </reaction>
</comment>
<evidence type="ECO:0000256" key="9">
    <source>
        <dbReference type="SAM" id="MobiDB-lite"/>
    </source>
</evidence>
<dbReference type="eggNOG" id="COG0744">
    <property type="taxonomic scope" value="Bacteria"/>
</dbReference>
<dbReference type="STRING" id="706433.HMPREF9430_00979"/>
<dbReference type="EMBL" id="AECQ01000021">
    <property type="protein sequence ID" value="EFW24497.1"/>
    <property type="molecule type" value="Genomic_DNA"/>
</dbReference>
<dbReference type="InterPro" id="IPR023346">
    <property type="entry name" value="Lysozyme-like_dom_sf"/>
</dbReference>
<evidence type="ECO:0000259" key="12">
    <source>
        <dbReference type="Pfam" id="PF00912"/>
    </source>
</evidence>
<dbReference type="InterPro" id="IPR001460">
    <property type="entry name" value="PCN-bd_Tpept"/>
</dbReference>
<feature type="domain" description="Glycosyl transferase family 51" evidence="12">
    <location>
        <begin position="93"/>
        <end position="276"/>
    </location>
</feature>
<evidence type="ECO:0000256" key="7">
    <source>
        <dbReference type="ARBA" id="ARBA00034000"/>
    </source>
</evidence>
<dbReference type="Gene3D" id="3.40.710.10">
    <property type="entry name" value="DD-peptidase/beta-lactamase superfamily"/>
    <property type="match status" value="1"/>
</dbReference>
<dbReference type="GO" id="GO:0009252">
    <property type="term" value="P:peptidoglycan biosynthetic process"/>
    <property type="evidence" value="ECO:0007669"/>
    <property type="project" value="TreeGrafter"/>
</dbReference>
<dbReference type="GO" id="GO:0009002">
    <property type="term" value="F:serine-type D-Ala-D-Ala carboxypeptidase activity"/>
    <property type="evidence" value="ECO:0007669"/>
    <property type="project" value="UniProtKB-EC"/>
</dbReference>
<keyword evidence="10" id="KW-0472">Membrane</keyword>
<dbReference type="GO" id="GO:0008658">
    <property type="term" value="F:penicillin binding"/>
    <property type="evidence" value="ECO:0007669"/>
    <property type="project" value="InterPro"/>
</dbReference>
<reference evidence="13 14" key="1">
    <citation type="submission" date="2010-08" db="EMBL/GenBank/DDBJ databases">
        <authorList>
            <person name="Weinstock G."/>
            <person name="Sodergren E."/>
            <person name="Clifton S."/>
            <person name="Fulton L."/>
            <person name="Fulton B."/>
            <person name="Courtney L."/>
            <person name="Fronick C."/>
            <person name="Harrison M."/>
            <person name="Strong C."/>
            <person name="Farmer C."/>
            <person name="Delahaunty K."/>
            <person name="Markovic C."/>
            <person name="Hall O."/>
            <person name="Minx P."/>
            <person name="Tomlinson C."/>
            <person name="Mitreva M."/>
            <person name="Hou S."/>
            <person name="Chen J."/>
            <person name="Wollam A."/>
            <person name="Pepin K.H."/>
            <person name="Johnson M."/>
            <person name="Bhonagiri V."/>
            <person name="Zhang X."/>
            <person name="Suruliraj S."/>
            <person name="Warren W."/>
            <person name="Chinwalla A."/>
            <person name="Mardis E.R."/>
            <person name="Wilson R.K."/>
        </authorList>
    </citation>
    <scope>NUCLEOTIDE SEQUENCE [LARGE SCALE GENOMIC DNA]</scope>
    <source>
        <strain evidence="13 14">F0204</strain>
    </source>
</reference>
<dbReference type="SMR" id="E7MN61"/>
<keyword evidence="2" id="KW-0645">Protease</keyword>
<dbReference type="InterPro" id="IPR001264">
    <property type="entry name" value="Glyco_trans_51"/>
</dbReference>
<comment type="catalytic activity">
    <reaction evidence="8">
        <text>[GlcNAc-(1-&gt;4)-Mur2Ac(oyl-L-Ala-gamma-D-Glu-L-Lys-D-Ala-D-Ala)](n)-di-trans,octa-cis-undecaprenyl diphosphate + beta-D-GlcNAc-(1-&gt;4)-Mur2Ac(oyl-L-Ala-gamma-D-Glu-L-Lys-D-Ala-D-Ala)-di-trans,octa-cis-undecaprenyl diphosphate = [GlcNAc-(1-&gt;4)-Mur2Ac(oyl-L-Ala-gamma-D-Glu-L-Lys-D-Ala-D-Ala)](n+1)-di-trans,octa-cis-undecaprenyl diphosphate + di-trans,octa-cis-undecaprenyl diphosphate + H(+)</text>
        <dbReference type="Rhea" id="RHEA:23708"/>
        <dbReference type="Rhea" id="RHEA-COMP:9602"/>
        <dbReference type="Rhea" id="RHEA-COMP:9603"/>
        <dbReference type="ChEBI" id="CHEBI:15378"/>
        <dbReference type="ChEBI" id="CHEBI:58405"/>
        <dbReference type="ChEBI" id="CHEBI:60033"/>
        <dbReference type="ChEBI" id="CHEBI:78435"/>
        <dbReference type="EC" id="2.4.99.28"/>
    </reaction>
</comment>
<proteinExistence type="predicted"/>
<keyword evidence="6" id="KW-0511">Multifunctional enzyme</keyword>
<gene>
    <name evidence="13" type="ORF">HMPREF9430_00979</name>
</gene>
<dbReference type="InterPro" id="IPR050396">
    <property type="entry name" value="Glycosyltr_51/Transpeptidase"/>
</dbReference>
<sequence>MTQKKKSFLPDFDHPEKVEQPDEKQREKLRKKYIRKLRWQKILTVFMVLVVGIYVVGGIYAVRYASKLLKGMPTLNVDDLISTESSKIYDGNGTLLTEIGTYYRENIPYEQMPESLIDAFLSVEDSRFFEHNGFDIPRFTKSVLETVLRHNTQGGSTFTMQLVKNTYFSIEDGDNSTERSATLSYKAQQIVLSMQLEKQLSKREIFELYVNKLNFGDRIRGVQKAAQYYYGKNASQLTLAESALLAGIINLPNTYNPYNYLDYATQRRNNVLDLMQYHGYITSEECALAKSIKVEDTLVGKSNFNTGNTRFASYLDVVLDEVQRMTGLDPLSTGMSIYTALDPTIQTEIEAIQNGEVVDFESDLVQLAMITLNNKNGEIVGVGGGRNYGGDGGSRLLNRALQQYKQPGSSIKPVLEYALAFEYLGYSLDEVLVDKPITYPAEQRVLVNYNGKYEGDVTIKDAMANSLNTPAIQTLQKVTAKIGSDAVVDYLKKIGFSQVKYSNYHLSYAIGGNDFTASVAEMAAAHAMLVNLGVYNEPHTIRRILTDDGNVYEPQNQNIRALSSGSAYLVDQLMENNVNQNKYYNHMQILQSGYPVYAKTGTTDWGNDGLQYGIPSGAAKDKWMVASTSQYTNAVWYGFDQAIDGEMTYFPTWRDWNTPGQINRHMLDIESYISPDTIGGVSQPSDVQDVTYLYGTYPHVTNDDSNYGGKTITSQVSSSGLNYTPTQYTSSYRNNNSYLAGLNASISNGIVYINWLTQDTCSGSRNISLKDNYNNISKSGACLAYNSFLQSSANGKFYADLYQDDVYITSVTSKTNMYAGIPEYFKGKIKACGYFVTSSGKKSETICTDAGYYDPDATAAKDTK</sequence>
<dbReference type="RefSeq" id="WP_006525814.1">
    <property type="nucleotide sequence ID" value="NZ_GL637661.1"/>
</dbReference>
<comment type="caution">
    <text evidence="13">The sequence shown here is derived from an EMBL/GenBank/DDBJ whole genome shotgun (WGS) entry which is preliminary data.</text>
</comment>
<evidence type="ECO:0000259" key="11">
    <source>
        <dbReference type="Pfam" id="PF00905"/>
    </source>
</evidence>
<keyword evidence="10" id="KW-1133">Transmembrane helix</keyword>
<accession>E7MN61</accession>
<dbReference type="PANTHER" id="PTHR32282:SF29">
    <property type="entry name" value="PENICILLIN-BINDING PROTEIN 1A"/>
    <property type="match status" value="1"/>
</dbReference>
<keyword evidence="10" id="KW-0812">Transmembrane</keyword>
<dbReference type="Gene3D" id="1.10.3810.10">
    <property type="entry name" value="Biosynthetic peptidoglycan transglycosylase-like"/>
    <property type="match status" value="1"/>
</dbReference>
<dbReference type="Pfam" id="PF00912">
    <property type="entry name" value="Transgly"/>
    <property type="match status" value="1"/>
</dbReference>
<dbReference type="AlphaFoldDB" id="E7MN61"/>
<dbReference type="Pfam" id="PF00905">
    <property type="entry name" value="Transpeptidase"/>
    <property type="match status" value="1"/>
</dbReference>
<evidence type="ECO:0000256" key="8">
    <source>
        <dbReference type="ARBA" id="ARBA00049902"/>
    </source>
</evidence>
<dbReference type="GO" id="GO:0008955">
    <property type="term" value="F:peptidoglycan glycosyltransferase activity"/>
    <property type="evidence" value="ECO:0007669"/>
    <property type="project" value="UniProtKB-EC"/>
</dbReference>
<dbReference type="SUPFAM" id="SSF53955">
    <property type="entry name" value="Lysozyme-like"/>
    <property type="match status" value="1"/>
</dbReference>
<keyword evidence="1" id="KW-0121">Carboxypeptidase</keyword>
<evidence type="ECO:0000256" key="5">
    <source>
        <dbReference type="ARBA" id="ARBA00022801"/>
    </source>
</evidence>
<evidence type="ECO:0000256" key="6">
    <source>
        <dbReference type="ARBA" id="ARBA00023268"/>
    </source>
</evidence>
<dbReference type="GO" id="GO:0030288">
    <property type="term" value="C:outer membrane-bounded periplasmic space"/>
    <property type="evidence" value="ECO:0007669"/>
    <property type="project" value="TreeGrafter"/>
</dbReference>
<evidence type="ECO:0000256" key="10">
    <source>
        <dbReference type="SAM" id="Phobius"/>
    </source>
</evidence>
<dbReference type="InterPro" id="IPR036950">
    <property type="entry name" value="PBP_transglycosylase"/>
</dbReference>
<feature type="compositionally biased region" description="Basic and acidic residues" evidence="9">
    <location>
        <begin position="11"/>
        <end position="25"/>
    </location>
</feature>
<dbReference type="SUPFAM" id="SSF56601">
    <property type="entry name" value="beta-lactamase/transpeptidase-like"/>
    <property type="match status" value="1"/>
</dbReference>
<evidence type="ECO:0000256" key="1">
    <source>
        <dbReference type="ARBA" id="ARBA00022645"/>
    </source>
</evidence>
<dbReference type="InterPro" id="IPR012338">
    <property type="entry name" value="Beta-lactam/transpept-like"/>
</dbReference>
<evidence type="ECO:0000256" key="4">
    <source>
        <dbReference type="ARBA" id="ARBA00022679"/>
    </source>
</evidence>
<keyword evidence="5" id="KW-0378">Hydrolase</keyword>